<dbReference type="EMBL" id="CP014806">
    <property type="protein sequence ID" value="AMW99336.1"/>
    <property type="molecule type" value="Genomic_DNA"/>
</dbReference>
<protein>
    <recommendedName>
        <fullName evidence="3">HTH cro/C1-type domain-containing protein</fullName>
    </recommendedName>
</protein>
<reference evidence="1 2" key="1">
    <citation type="journal article" date="2016" name="Genome Announc.">
        <title>Whole-Genome Sequence of Rummeliibacillus stabekisii Strain PP9 Isolated from Antarctic Soil.</title>
        <authorList>
            <person name="da Mota F.F."/>
            <person name="Vollu R.E."/>
            <person name="Jurelevicius D."/>
            <person name="Seldin L."/>
        </authorList>
    </citation>
    <scope>NUCLEOTIDE SEQUENCE [LARGE SCALE GENOMIC DNA]</scope>
    <source>
        <strain evidence="1 2">PP9</strain>
    </source>
</reference>
<gene>
    <name evidence="1" type="ORF">ATY39_07575</name>
</gene>
<reference evidence="2" key="2">
    <citation type="submission" date="2016-03" db="EMBL/GenBank/DDBJ databases">
        <authorList>
            <person name="Ploux O."/>
        </authorList>
    </citation>
    <scope>NUCLEOTIDE SEQUENCE [LARGE SCALE GENOMIC DNA]</scope>
    <source>
        <strain evidence="2">PP9</strain>
    </source>
</reference>
<organism evidence="1 2">
    <name type="scientific">Rummeliibacillus stabekisii</name>
    <dbReference type="NCBI Taxonomy" id="241244"/>
    <lineage>
        <taxon>Bacteria</taxon>
        <taxon>Bacillati</taxon>
        <taxon>Bacillota</taxon>
        <taxon>Bacilli</taxon>
        <taxon>Bacillales</taxon>
        <taxon>Caryophanaceae</taxon>
        <taxon>Rummeliibacillus</taxon>
    </lineage>
</organism>
<accession>A0A143HCX2</accession>
<sequence length="88" mass="9826">MRKEVTFPKLRGAIASMGISQKGLVSLMEEKGLVITPSSLSNKINGERDFKRTEMQVISEILGESPVDLFFNVEYTNCVLKEMKSKTA</sequence>
<evidence type="ECO:0000313" key="1">
    <source>
        <dbReference type="EMBL" id="AMW99336.1"/>
    </source>
</evidence>
<name>A0A143HCX2_9BACL</name>
<proteinExistence type="predicted"/>
<evidence type="ECO:0008006" key="3">
    <source>
        <dbReference type="Google" id="ProtNLM"/>
    </source>
</evidence>
<dbReference type="RefSeq" id="WP_066788055.1">
    <property type="nucleotide sequence ID" value="NZ_CP014806.1"/>
</dbReference>
<dbReference type="STRING" id="241244.ATY39_07575"/>
<dbReference type="Proteomes" id="UP000076021">
    <property type="component" value="Chromosome"/>
</dbReference>
<dbReference type="KEGG" id="rst:ATY39_07575"/>
<keyword evidence="2" id="KW-1185">Reference proteome</keyword>
<evidence type="ECO:0000313" key="2">
    <source>
        <dbReference type="Proteomes" id="UP000076021"/>
    </source>
</evidence>
<dbReference type="AlphaFoldDB" id="A0A143HCX2"/>